<evidence type="ECO:0000256" key="5">
    <source>
        <dbReference type="ARBA" id="ARBA00022691"/>
    </source>
</evidence>
<evidence type="ECO:0000256" key="1">
    <source>
        <dbReference type="ARBA" id="ARBA00022490"/>
    </source>
</evidence>
<dbReference type="SUPFAM" id="SSF53335">
    <property type="entry name" value="S-adenosyl-L-methionine-dependent methyltransferases"/>
    <property type="match status" value="1"/>
</dbReference>
<dbReference type="AlphaFoldDB" id="A0A1B1A5Z3"/>
<evidence type="ECO:0000256" key="6">
    <source>
        <dbReference type="HAMAP-Rule" id="MF_00074"/>
    </source>
</evidence>
<evidence type="ECO:0000313" key="8">
    <source>
        <dbReference type="Proteomes" id="UP000013243"/>
    </source>
</evidence>
<feature type="binding site" evidence="6">
    <location>
        <begin position="124"/>
        <end position="125"/>
    </location>
    <ligand>
        <name>S-adenosyl-L-methionine</name>
        <dbReference type="ChEBI" id="CHEBI:59789"/>
    </ligand>
</feature>
<dbReference type="GO" id="GO:0005829">
    <property type="term" value="C:cytosol"/>
    <property type="evidence" value="ECO:0007669"/>
    <property type="project" value="TreeGrafter"/>
</dbReference>
<dbReference type="Gene3D" id="3.40.50.150">
    <property type="entry name" value="Vaccinia Virus protein VP39"/>
    <property type="match status" value="1"/>
</dbReference>
<evidence type="ECO:0000256" key="4">
    <source>
        <dbReference type="ARBA" id="ARBA00022679"/>
    </source>
</evidence>
<comment type="function">
    <text evidence="6">Specifically methylates the N7 position of guanine in position 527 of 16S rRNA.</text>
</comment>
<dbReference type="PIRSF" id="PIRSF003078">
    <property type="entry name" value="GidB"/>
    <property type="match status" value="1"/>
</dbReference>
<dbReference type="PANTHER" id="PTHR31760:SF0">
    <property type="entry name" value="S-ADENOSYL-L-METHIONINE-DEPENDENT METHYLTRANSFERASES SUPERFAMILY PROTEIN"/>
    <property type="match status" value="1"/>
</dbReference>
<comment type="similarity">
    <text evidence="6">Belongs to the methyltransferase superfamily. RNA methyltransferase RsmG family.</text>
</comment>
<name>A0A1B1A5Z3_9RHOB</name>
<dbReference type="KEGG" id="rmb:K529_014595"/>
<comment type="catalytic activity">
    <reaction evidence="6">
        <text>guanosine(527) in 16S rRNA + S-adenosyl-L-methionine = N(7)-methylguanosine(527) in 16S rRNA + S-adenosyl-L-homocysteine</text>
        <dbReference type="Rhea" id="RHEA:42732"/>
        <dbReference type="Rhea" id="RHEA-COMP:10209"/>
        <dbReference type="Rhea" id="RHEA-COMP:10210"/>
        <dbReference type="ChEBI" id="CHEBI:57856"/>
        <dbReference type="ChEBI" id="CHEBI:59789"/>
        <dbReference type="ChEBI" id="CHEBI:74269"/>
        <dbReference type="ChEBI" id="CHEBI:74480"/>
        <dbReference type="EC" id="2.1.1.170"/>
    </reaction>
</comment>
<gene>
    <name evidence="6" type="primary">rsmG</name>
    <name evidence="7" type="ORF">K529_014595</name>
</gene>
<dbReference type="InterPro" id="IPR003682">
    <property type="entry name" value="rRNA_ssu_MeTfrase_G"/>
</dbReference>
<feature type="binding site" evidence="6">
    <location>
        <position position="138"/>
    </location>
    <ligand>
        <name>S-adenosyl-L-methionine</name>
        <dbReference type="ChEBI" id="CHEBI:59789"/>
    </ligand>
</feature>
<evidence type="ECO:0000256" key="2">
    <source>
        <dbReference type="ARBA" id="ARBA00022552"/>
    </source>
</evidence>
<keyword evidence="5 6" id="KW-0949">S-adenosyl-L-methionine</keyword>
<comment type="subcellular location">
    <subcellularLocation>
        <location evidence="6">Cytoplasm</location>
    </subcellularLocation>
</comment>
<feature type="binding site" evidence="6">
    <location>
        <position position="70"/>
    </location>
    <ligand>
        <name>S-adenosyl-L-methionine</name>
        <dbReference type="ChEBI" id="CHEBI:59789"/>
    </ligand>
</feature>
<dbReference type="GeneID" id="28251087"/>
<organism evidence="7 8">
    <name type="scientific">Tritonibacter mobilis F1926</name>
    <dbReference type="NCBI Taxonomy" id="1265309"/>
    <lineage>
        <taxon>Bacteria</taxon>
        <taxon>Pseudomonadati</taxon>
        <taxon>Pseudomonadota</taxon>
        <taxon>Alphaproteobacteria</taxon>
        <taxon>Rhodobacterales</taxon>
        <taxon>Paracoccaceae</taxon>
        <taxon>Tritonibacter</taxon>
    </lineage>
</organism>
<dbReference type="NCBIfam" id="TIGR00138">
    <property type="entry name" value="rsmG_gidB"/>
    <property type="match status" value="1"/>
</dbReference>
<evidence type="ECO:0000313" key="7">
    <source>
        <dbReference type="EMBL" id="ANP42003.1"/>
    </source>
</evidence>
<feature type="binding site" evidence="6">
    <location>
        <position position="75"/>
    </location>
    <ligand>
        <name>S-adenosyl-L-methionine</name>
        <dbReference type="ChEBI" id="CHEBI:59789"/>
    </ligand>
</feature>
<sequence>MNFELFREYSDVSRETFQRLEVFSEVLTKWNPKINLVSRKSLEDLWTRHILDSVQVFEIAPNAKTWLDIGSGGGLPGVIVAILAAEKSPETNVTLMESDQRKCAFLRNAARECGVQVTVKSQRIEEAEPESAGIMSARALADLDILLGYFERHLKSGGTALFPKGANWKKEVDNARNRWRFDCEEITSLTEPEAVILKIKGVERV</sequence>
<dbReference type="EC" id="2.1.1.170" evidence="6"/>
<evidence type="ECO:0000256" key="3">
    <source>
        <dbReference type="ARBA" id="ARBA00022603"/>
    </source>
</evidence>
<dbReference type="RefSeq" id="WP_005616146.1">
    <property type="nucleotide sequence ID" value="NZ_CP015230.1"/>
</dbReference>
<dbReference type="OrthoDB" id="9808773at2"/>
<keyword evidence="2 6" id="KW-0698">rRNA processing</keyword>
<proteinExistence type="inferred from homology"/>
<accession>A0A1B1A5Z3</accession>
<keyword evidence="4 6" id="KW-0808">Transferase</keyword>
<dbReference type="InterPro" id="IPR029063">
    <property type="entry name" value="SAM-dependent_MTases_sf"/>
</dbReference>
<dbReference type="STRING" id="1265309.K529_014595"/>
<dbReference type="PANTHER" id="PTHR31760">
    <property type="entry name" value="S-ADENOSYL-L-METHIONINE-DEPENDENT METHYLTRANSFERASES SUPERFAMILY PROTEIN"/>
    <property type="match status" value="1"/>
</dbReference>
<comment type="caution">
    <text evidence="6">Lacks conserved residue(s) required for the propagation of feature annotation.</text>
</comment>
<dbReference type="HAMAP" id="MF_00074">
    <property type="entry name" value="16SrRNA_methyltr_G"/>
    <property type="match status" value="1"/>
</dbReference>
<dbReference type="EMBL" id="CP015230">
    <property type="protein sequence ID" value="ANP42003.1"/>
    <property type="molecule type" value="Genomic_DNA"/>
</dbReference>
<dbReference type="Proteomes" id="UP000013243">
    <property type="component" value="Chromosome"/>
</dbReference>
<reference evidence="7 8" key="1">
    <citation type="journal article" date="2016" name="ISME J.">
        <title>Global occurrence and heterogeneity of the Roseobacter-clade species Ruegeria mobilis.</title>
        <authorList>
            <person name="Sonnenschein E."/>
            <person name="Gram L."/>
        </authorList>
    </citation>
    <scope>NUCLEOTIDE SEQUENCE [LARGE SCALE GENOMIC DNA]</scope>
    <source>
        <strain evidence="7 8">F1926</strain>
    </source>
</reference>
<dbReference type="GO" id="GO:0070043">
    <property type="term" value="F:rRNA (guanine-N7-)-methyltransferase activity"/>
    <property type="evidence" value="ECO:0007669"/>
    <property type="project" value="UniProtKB-UniRule"/>
</dbReference>
<protein>
    <recommendedName>
        <fullName evidence="6">Ribosomal RNA small subunit methyltransferase G</fullName>
        <ecNumber evidence="6">2.1.1.170</ecNumber>
    </recommendedName>
    <alternativeName>
        <fullName evidence="6">16S rRNA 7-methylguanosine methyltransferase</fullName>
        <shortName evidence="6">16S rRNA m7G methyltransferase</shortName>
    </alternativeName>
</protein>
<keyword evidence="1 6" id="KW-0963">Cytoplasm</keyword>
<dbReference type="Pfam" id="PF02527">
    <property type="entry name" value="GidB"/>
    <property type="match status" value="1"/>
</dbReference>
<keyword evidence="3 6" id="KW-0489">Methyltransferase</keyword>